<dbReference type="Proteomes" id="UP001059617">
    <property type="component" value="Chromosome"/>
</dbReference>
<dbReference type="Pfam" id="PF13193">
    <property type="entry name" value="AMP-binding_C"/>
    <property type="match status" value="1"/>
</dbReference>
<evidence type="ECO:0000313" key="5">
    <source>
        <dbReference type="Proteomes" id="UP001059617"/>
    </source>
</evidence>
<dbReference type="EMBL" id="CP073720">
    <property type="protein sequence ID" value="UWP85248.1"/>
    <property type="molecule type" value="Genomic_DNA"/>
</dbReference>
<evidence type="ECO:0000313" key="4">
    <source>
        <dbReference type="EMBL" id="UWP85248.1"/>
    </source>
</evidence>
<dbReference type="PANTHER" id="PTHR43767">
    <property type="entry name" value="LONG-CHAIN-FATTY-ACID--COA LIGASE"/>
    <property type="match status" value="1"/>
</dbReference>
<name>A0ABY5W5H3_9ACTN</name>
<evidence type="ECO:0000256" key="2">
    <source>
        <dbReference type="ARBA" id="ARBA00022553"/>
    </source>
</evidence>
<dbReference type="Gene3D" id="3.30.300.30">
    <property type="match status" value="1"/>
</dbReference>
<gene>
    <name evidence="4" type="ORF">Dfulv_13855</name>
</gene>
<keyword evidence="1" id="KW-0596">Phosphopantetheine</keyword>
<dbReference type="InterPro" id="IPR042099">
    <property type="entry name" value="ANL_N_sf"/>
</dbReference>
<dbReference type="InterPro" id="IPR025110">
    <property type="entry name" value="AMP-bd_C"/>
</dbReference>
<dbReference type="SMART" id="SM00823">
    <property type="entry name" value="PKS_PP"/>
    <property type="match status" value="1"/>
</dbReference>
<evidence type="ECO:0000259" key="3">
    <source>
        <dbReference type="PROSITE" id="PS50075"/>
    </source>
</evidence>
<dbReference type="Pfam" id="PF00501">
    <property type="entry name" value="AMP-binding"/>
    <property type="match status" value="1"/>
</dbReference>
<feature type="domain" description="Carrier" evidence="3">
    <location>
        <begin position="495"/>
        <end position="570"/>
    </location>
</feature>
<dbReference type="Pfam" id="PF00550">
    <property type="entry name" value="PP-binding"/>
    <property type="match status" value="1"/>
</dbReference>
<dbReference type="InterPro" id="IPR050237">
    <property type="entry name" value="ATP-dep_AMP-bd_enzyme"/>
</dbReference>
<dbReference type="InterPro" id="IPR020806">
    <property type="entry name" value="PKS_PP-bd"/>
</dbReference>
<reference evidence="4" key="2">
    <citation type="submission" date="2022-09" db="EMBL/GenBank/DDBJ databases">
        <title>Biosynthetic gene clusters of Dactylosporangioum fulvum.</title>
        <authorList>
            <person name="Caradec T."/>
        </authorList>
    </citation>
    <scope>NUCLEOTIDE SEQUENCE</scope>
    <source>
        <strain evidence="4">NRRL B-16292</strain>
    </source>
</reference>
<dbReference type="InterPro" id="IPR036736">
    <property type="entry name" value="ACP-like_sf"/>
</dbReference>
<dbReference type="PANTHER" id="PTHR43767:SF1">
    <property type="entry name" value="NONRIBOSOMAL PEPTIDE SYNTHASE PES1 (EUROFUNG)-RELATED"/>
    <property type="match status" value="1"/>
</dbReference>
<dbReference type="InterPro" id="IPR020845">
    <property type="entry name" value="AMP-binding_CS"/>
</dbReference>
<dbReference type="PROSITE" id="PS00455">
    <property type="entry name" value="AMP_BINDING"/>
    <property type="match status" value="1"/>
</dbReference>
<proteinExistence type="predicted"/>
<organism evidence="4 5">
    <name type="scientific">Dactylosporangium fulvum</name>
    <dbReference type="NCBI Taxonomy" id="53359"/>
    <lineage>
        <taxon>Bacteria</taxon>
        <taxon>Bacillati</taxon>
        <taxon>Actinomycetota</taxon>
        <taxon>Actinomycetes</taxon>
        <taxon>Micromonosporales</taxon>
        <taxon>Micromonosporaceae</taxon>
        <taxon>Dactylosporangium</taxon>
    </lineage>
</organism>
<protein>
    <submittedName>
        <fullName evidence="4">AMP-binding protein</fullName>
    </submittedName>
</protein>
<accession>A0ABY5W5H3</accession>
<dbReference type="Gene3D" id="1.10.1200.10">
    <property type="entry name" value="ACP-like"/>
    <property type="match status" value="1"/>
</dbReference>
<dbReference type="InterPro" id="IPR000873">
    <property type="entry name" value="AMP-dep_synth/lig_dom"/>
</dbReference>
<dbReference type="RefSeq" id="WP_259863334.1">
    <property type="nucleotide sequence ID" value="NZ_BAAAST010000006.1"/>
</dbReference>
<dbReference type="Gene3D" id="3.40.50.12780">
    <property type="entry name" value="N-terminal domain of ligase-like"/>
    <property type="match status" value="1"/>
</dbReference>
<dbReference type="SUPFAM" id="SSF47336">
    <property type="entry name" value="ACP-like"/>
    <property type="match status" value="1"/>
</dbReference>
<keyword evidence="2" id="KW-0597">Phosphoprotein</keyword>
<dbReference type="CDD" id="cd04433">
    <property type="entry name" value="AFD_class_I"/>
    <property type="match status" value="1"/>
</dbReference>
<dbReference type="PROSITE" id="PS50075">
    <property type="entry name" value="CARRIER"/>
    <property type="match status" value="1"/>
</dbReference>
<sequence>MTQTNDVAQWTIPGQLRLRATQWPDTIAHQTAGAAELTFGRWNAASDAAARGLQARGVTPGSRVLLNVSSRYWTDYAIAWAGVLKAGAVAVPVSPSAGREQATAAFHASRSVLVVGDSDLVDAERSTVADLLAGQPDTPLAVPVSPTDDAEIIYTSGTTGVPKGVVATHENLLFPLMRSRAHRPRTALHALPPGTTVGQGLLVQPLGPGPHRTLTLPQFVPAEVLEAVARYRPTDLVLVPAMAIALISAGARQRYDLSSVEQVRTTSAPIHPATLQALAELFPTARIRNVYSTTECWPRRMATDYDRNRPRSLGRPAAGSEVRIVLPDGGVAPPGVAGDVQLRSDAPQRRYDGETADSAVFLDGGWTRTGDIGIVDTEGYFYLVDRNPDLVNTGGLNVSTLDVEASLMEFPGVVEAAVCGVPHPVLTECVMAAVRARPGLDVAALQEFARERQGAAAPLRIVVVDDMPRNMIGKVDKRQLRKDLEQYVGARPYEPPRTPTEVRAAELWSVALDLDQISASDDFLQLGGASLAAMEVISELSEELGRKVTVRDLLDSTSLREFAARVDAAPAAGGGVLPALEGRTA</sequence>
<dbReference type="InterPro" id="IPR045851">
    <property type="entry name" value="AMP-bd_C_sf"/>
</dbReference>
<dbReference type="InterPro" id="IPR009081">
    <property type="entry name" value="PP-bd_ACP"/>
</dbReference>
<evidence type="ECO:0000256" key="1">
    <source>
        <dbReference type="ARBA" id="ARBA00022450"/>
    </source>
</evidence>
<keyword evidence="5" id="KW-1185">Reference proteome</keyword>
<reference evidence="4" key="1">
    <citation type="submission" date="2021-04" db="EMBL/GenBank/DDBJ databases">
        <authorList>
            <person name="Hartkoorn R.C."/>
            <person name="Beaudoing E."/>
            <person name="Hot D."/>
        </authorList>
    </citation>
    <scope>NUCLEOTIDE SEQUENCE</scope>
    <source>
        <strain evidence="4">NRRL B-16292</strain>
    </source>
</reference>
<dbReference type="SUPFAM" id="SSF56801">
    <property type="entry name" value="Acetyl-CoA synthetase-like"/>
    <property type="match status" value="1"/>
</dbReference>